<dbReference type="InterPro" id="IPR036939">
    <property type="entry name" value="Cu2_ascorb_mOase_N_sf"/>
</dbReference>
<gene>
    <name evidence="3" type="ORF">POL58_12320</name>
</gene>
<dbReference type="InterPro" id="IPR008977">
    <property type="entry name" value="PHM/PNGase_F_dom_sf"/>
</dbReference>
<dbReference type="RefSeq" id="WP_271997741.1">
    <property type="nucleotide sequence ID" value="NZ_JAQNDN010000004.1"/>
</dbReference>
<protein>
    <recommendedName>
        <fullName evidence="2">Copper type II ascorbate-dependent monooxygenase C-terminal domain-containing protein</fullName>
    </recommendedName>
</protein>
<sequence>MLFLIAIEAGYAELSDHSERDPPTYHQDIAPILASNCVECHHSAGVAPFPLTSYDEVAPYAEWIAAVTAERTMPPSNLDNSGTCNTYVDARWLGEADIAAIASWAQAGAPAGSPPDDPPESPPAWTLDRVDLTLAMPEPYTPSETLDDDYRCFILDPGLTEDAFVTGFEVRLGQSGMVHHMTLFALDSAEDEAFAAELDANEDGSGYSCLGDTIVSSRWLVGAGPSDRGALMPAGTGLFMGAGRKTVLQMHYNRVHGTFPDQTAVDLKLEASVPHEAFVEQVDATDLELPPGMPEVVETDLLKLDADLTLWGVWPHMHTLGTKLRVTAERPGSETCLAQVNHYEFHWQRFAFYEEPIHVRYGDTLRLTCTYDTTSSDTMTNWGSGTADEMCIAFFYITVPEGVPLPFTNR</sequence>
<dbReference type="InterPro" id="IPR014784">
    <property type="entry name" value="Cu2_ascorb_mOase-like_C"/>
</dbReference>
<dbReference type="PANTHER" id="PTHR10157">
    <property type="entry name" value="DOPAMINE BETA HYDROXYLASE RELATED"/>
    <property type="match status" value="1"/>
</dbReference>
<dbReference type="PANTHER" id="PTHR10157:SF23">
    <property type="entry name" value="MOXD1 HOMOLOG 1"/>
    <property type="match status" value="1"/>
</dbReference>
<evidence type="ECO:0000313" key="4">
    <source>
        <dbReference type="Proteomes" id="UP001217838"/>
    </source>
</evidence>
<reference evidence="3 4" key="1">
    <citation type="submission" date="2022-11" db="EMBL/GenBank/DDBJ databases">
        <title>Minimal conservation of predation-associated metabolite biosynthetic gene clusters underscores biosynthetic potential of Myxococcota including descriptions for ten novel species: Archangium lansinium sp. nov., Myxococcus landrumus sp. nov., Nannocystis bai.</title>
        <authorList>
            <person name="Ahearne A."/>
            <person name="Stevens C."/>
            <person name="Dowd S."/>
        </authorList>
    </citation>
    <scope>NUCLEOTIDE SEQUENCE [LARGE SCALE GENOMIC DNA]</scope>
    <source>
        <strain evidence="3 4">NCELM</strain>
    </source>
</reference>
<keyword evidence="4" id="KW-1185">Reference proteome</keyword>
<dbReference type="Pfam" id="PF03712">
    <property type="entry name" value="Cu2_monoox_C"/>
    <property type="match status" value="1"/>
</dbReference>
<dbReference type="InterPro" id="IPR024548">
    <property type="entry name" value="Cu2_monoox_C"/>
</dbReference>
<dbReference type="InterPro" id="IPR000945">
    <property type="entry name" value="DBH-like"/>
</dbReference>
<feature type="domain" description="Copper type II ascorbate-dependent monooxygenase C-terminal" evidence="2">
    <location>
        <begin position="309"/>
        <end position="396"/>
    </location>
</feature>
<evidence type="ECO:0000313" key="3">
    <source>
        <dbReference type="EMBL" id="MDC0668532.1"/>
    </source>
</evidence>
<dbReference type="Proteomes" id="UP001217838">
    <property type="component" value="Unassembled WGS sequence"/>
</dbReference>
<accession>A0ABT5B358</accession>
<dbReference type="Gene3D" id="2.60.120.230">
    <property type="match status" value="1"/>
</dbReference>
<organism evidence="3 4">
    <name type="scientific">Nannocystis radixulma</name>
    <dbReference type="NCBI Taxonomy" id="2995305"/>
    <lineage>
        <taxon>Bacteria</taxon>
        <taxon>Pseudomonadati</taxon>
        <taxon>Myxococcota</taxon>
        <taxon>Polyangia</taxon>
        <taxon>Nannocystales</taxon>
        <taxon>Nannocystaceae</taxon>
        <taxon>Nannocystis</taxon>
    </lineage>
</organism>
<evidence type="ECO:0000259" key="2">
    <source>
        <dbReference type="Pfam" id="PF03712"/>
    </source>
</evidence>
<keyword evidence="1" id="KW-1015">Disulfide bond</keyword>
<name>A0ABT5B358_9BACT</name>
<evidence type="ECO:0000256" key="1">
    <source>
        <dbReference type="ARBA" id="ARBA00023157"/>
    </source>
</evidence>
<dbReference type="SUPFAM" id="SSF49742">
    <property type="entry name" value="PHM/PNGase F"/>
    <property type="match status" value="2"/>
</dbReference>
<proteinExistence type="predicted"/>
<dbReference type="EMBL" id="JAQNDN010000004">
    <property type="protein sequence ID" value="MDC0668532.1"/>
    <property type="molecule type" value="Genomic_DNA"/>
</dbReference>
<dbReference type="Gene3D" id="2.60.120.310">
    <property type="entry name" value="Copper type II, ascorbate-dependent monooxygenase, N-terminal domain"/>
    <property type="match status" value="1"/>
</dbReference>
<comment type="caution">
    <text evidence="3">The sequence shown here is derived from an EMBL/GenBank/DDBJ whole genome shotgun (WGS) entry which is preliminary data.</text>
</comment>